<accession>A0AAD5DXC3</accession>
<gene>
    <name evidence="1" type="ORF">COHA_000337</name>
</gene>
<dbReference type="Proteomes" id="UP001205105">
    <property type="component" value="Unassembled WGS sequence"/>
</dbReference>
<proteinExistence type="predicted"/>
<organism evidence="1 2">
    <name type="scientific">Chlorella ohadii</name>
    <dbReference type="NCBI Taxonomy" id="2649997"/>
    <lineage>
        <taxon>Eukaryota</taxon>
        <taxon>Viridiplantae</taxon>
        <taxon>Chlorophyta</taxon>
        <taxon>core chlorophytes</taxon>
        <taxon>Trebouxiophyceae</taxon>
        <taxon>Chlorellales</taxon>
        <taxon>Chlorellaceae</taxon>
        <taxon>Chlorella clade</taxon>
        <taxon>Chlorella</taxon>
    </lineage>
</organism>
<keyword evidence="2" id="KW-1185">Reference proteome</keyword>
<name>A0AAD5DXC3_9CHLO</name>
<dbReference type="AlphaFoldDB" id="A0AAD5DXC3"/>
<sequence length="187" mass="20140">MAAGVPAALEGPVSGVTETLADTLIWLVKSHASQNTYTVIHGGRIICGYLPDLLTASGFACKASLLMGLGHPYPQASKDWCNQNLGGVISLAQLKEASAAFQTVVGEYETGVSFDRRGQRFSVSLRPYPLQRFPVKRYGGKEQAHEAAIAAADEILRARGNLWLISRPTPEEEARMDALLDAWAGRA</sequence>
<dbReference type="EMBL" id="JADXDR010000008">
    <property type="protein sequence ID" value="KAI7846167.1"/>
    <property type="molecule type" value="Genomic_DNA"/>
</dbReference>
<protein>
    <submittedName>
        <fullName evidence="1">Uncharacterized protein</fullName>
    </submittedName>
</protein>
<evidence type="ECO:0000313" key="1">
    <source>
        <dbReference type="EMBL" id="KAI7846167.1"/>
    </source>
</evidence>
<evidence type="ECO:0000313" key="2">
    <source>
        <dbReference type="Proteomes" id="UP001205105"/>
    </source>
</evidence>
<comment type="caution">
    <text evidence="1">The sequence shown here is derived from an EMBL/GenBank/DDBJ whole genome shotgun (WGS) entry which is preliminary data.</text>
</comment>
<reference evidence="1" key="1">
    <citation type="submission" date="2020-11" db="EMBL/GenBank/DDBJ databases">
        <title>Chlorella ohadii genome sequencing and assembly.</title>
        <authorList>
            <person name="Murik O."/>
            <person name="Treves H."/>
            <person name="Kedem I."/>
            <person name="Shotland Y."/>
            <person name="Kaplan A."/>
        </authorList>
    </citation>
    <scope>NUCLEOTIDE SEQUENCE</scope>
    <source>
        <strain evidence="1">1</strain>
    </source>
</reference>